<evidence type="ECO:0000256" key="1">
    <source>
        <dbReference type="SAM" id="MobiDB-lite"/>
    </source>
</evidence>
<sequence length="202" mass="23166">MLPGSGFQVQERLPCTAASSRQSSNRLLQLSLPAWEAVPDSTFHLSDETLCARQWRLIHIVRWIENPVPYQLAHHGNCHLKVQHPVQIKEDYPLLHLAQFQLHVLHAAVCPAQSREFVEHTVTNKHLELYPCNRLAYFQRSFCGSRRHWRSDQSGLAHHASGHQTPRNNRSKPQGTMPSIDRPASSGIHPPTPKKRLTQQRR</sequence>
<dbReference type="EMBL" id="VSSQ01031347">
    <property type="protein sequence ID" value="MPM82193.1"/>
    <property type="molecule type" value="Genomic_DNA"/>
</dbReference>
<accession>A0A645CZA0</accession>
<feature type="compositionally biased region" description="Polar residues" evidence="1">
    <location>
        <begin position="162"/>
        <end position="177"/>
    </location>
</feature>
<reference evidence="2" key="1">
    <citation type="submission" date="2019-08" db="EMBL/GenBank/DDBJ databases">
        <authorList>
            <person name="Kucharzyk K."/>
            <person name="Murdoch R.W."/>
            <person name="Higgins S."/>
            <person name="Loffler F."/>
        </authorList>
    </citation>
    <scope>NUCLEOTIDE SEQUENCE</scope>
</reference>
<gene>
    <name evidence="2" type="ORF">SDC9_129254</name>
</gene>
<comment type="caution">
    <text evidence="2">The sequence shown here is derived from an EMBL/GenBank/DDBJ whole genome shotgun (WGS) entry which is preliminary data.</text>
</comment>
<evidence type="ECO:0000313" key="2">
    <source>
        <dbReference type="EMBL" id="MPM82193.1"/>
    </source>
</evidence>
<dbReference type="AlphaFoldDB" id="A0A645CZA0"/>
<organism evidence="2">
    <name type="scientific">bioreactor metagenome</name>
    <dbReference type="NCBI Taxonomy" id="1076179"/>
    <lineage>
        <taxon>unclassified sequences</taxon>
        <taxon>metagenomes</taxon>
        <taxon>ecological metagenomes</taxon>
    </lineage>
</organism>
<name>A0A645CZA0_9ZZZZ</name>
<feature type="compositionally biased region" description="Basic residues" evidence="1">
    <location>
        <begin position="192"/>
        <end position="202"/>
    </location>
</feature>
<feature type="region of interest" description="Disordered" evidence="1">
    <location>
        <begin position="154"/>
        <end position="202"/>
    </location>
</feature>
<proteinExistence type="predicted"/>
<protein>
    <submittedName>
        <fullName evidence="2">Uncharacterized protein</fullName>
    </submittedName>
</protein>